<evidence type="ECO:0000256" key="2">
    <source>
        <dbReference type="SAM" id="Phobius"/>
    </source>
</evidence>
<evidence type="ECO:0000313" key="4">
    <source>
        <dbReference type="Proteomes" id="UP000832041"/>
    </source>
</evidence>
<dbReference type="Proteomes" id="UP000832041">
    <property type="component" value="Chromosome"/>
</dbReference>
<evidence type="ECO:0000313" key="3">
    <source>
        <dbReference type="EMBL" id="UPT23516.1"/>
    </source>
</evidence>
<gene>
    <name evidence="3" type="ORF">FOF52_13270</name>
</gene>
<keyword evidence="2" id="KW-0812">Transmembrane</keyword>
<accession>A0ABY4L792</accession>
<evidence type="ECO:0000256" key="1">
    <source>
        <dbReference type="SAM" id="MobiDB-lite"/>
    </source>
</evidence>
<keyword evidence="4" id="KW-1185">Reference proteome</keyword>
<protein>
    <submittedName>
        <fullName evidence="3">Uncharacterized protein</fullName>
    </submittedName>
</protein>
<organism evidence="3 4">
    <name type="scientific">Thermobifida alba</name>
    <name type="common">Thermomonospora alba</name>
    <dbReference type="NCBI Taxonomy" id="53522"/>
    <lineage>
        <taxon>Bacteria</taxon>
        <taxon>Bacillati</taxon>
        <taxon>Actinomycetota</taxon>
        <taxon>Actinomycetes</taxon>
        <taxon>Streptosporangiales</taxon>
        <taxon>Nocardiopsidaceae</taxon>
        <taxon>Thermobifida</taxon>
    </lineage>
</organism>
<keyword evidence="2" id="KW-1133">Transmembrane helix</keyword>
<feature type="region of interest" description="Disordered" evidence="1">
    <location>
        <begin position="11"/>
        <end position="56"/>
    </location>
</feature>
<keyword evidence="2" id="KW-0472">Membrane</keyword>
<feature type="transmembrane region" description="Helical" evidence="2">
    <location>
        <begin position="65"/>
        <end position="87"/>
    </location>
</feature>
<sequence length="320" mass="34462">MSPLLFGVAVEPQHNPYGGGPQHTPPSGGSPPGRPPWTGGPFPGAPPPYAPAGFGTPPPRRRTGLIVGLVAGGVALVVVAVTLVLVLESRPTRISDLAAVHRAIESRYEQEPFLGVGEFDGEHTVYVSLHLYDVHGAGRLRKTSVAVSRLVWENVPGSYDQVAVALSNNSDDPFVQVLSTRELRENFGARPGSLTAEKTNGRNATLNRAGDCSTQLDYCDSPAEALVSPNSRVLMERTCRQVDWSEFPAEPVQIRNHIPEKHGAESSMTYLLSPVTAPEPDYVTVALIGKRDDFIDVTCMVGEEGEYEMYSRADYADAAD</sequence>
<proteinExistence type="predicted"/>
<name>A0ABY4L792_THEAE</name>
<dbReference type="EMBL" id="CP051627">
    <property type="protein sequence ID" value="UPT23516.1"/>
    <property type="molecule type" value="Genomic_DNA"/>
</dbReference>
<reference evidence="3 4" key="1">
    <citation type="submission" date="2020-04" db="EMBL/GenBank/DDBJ databases">
        <title>Thermobifida alba genome sequencing and assembly.</title>
        <authorList>
            <person name="Luzics S."/>
            <person name="Horvath B."/>
            <person name="Nagy I."/>
            <person name="Toth A."/>
            <person name="Nagy I."/>
            <person name="Kukolya J."/>
        </authorList>
    </citation>
    <scope>NUCLEOTIDE SEQUENCE [LARGE SCALE GENOMIC DNA]</scope>
    <source>
        <strain evidence="3 4">DSM 43795</strain>
    </source>
</reference>